<dbReference type="NCBIfam" id="TIGR01733">
    <property type="entry name" value="AA-adenyl-dom"/>
    <property type="match status" value="1"/>
</dbReference>
<gene>
    <name evidence="6" type="ORF">F6J89_29550</name>
</gene>
<dbReference type="SMART" id="SM00824">
    <property type="entry name" value="PKS_TE"/>
    <property type="match status" value="1"/>
</dbReference>
<dbReference type="PRINTS" id="PR00154">
    <property type="entry name" value="AMPBINDING"/>
</dbReference>
<dbReference type="Gene3D" id="3.40.50.980">
    <property type="match status" value="2"/>
</dbReference>
<dbReference type="Gene3D" id="2.30.38.10">
    <property type="entry name" value="Luciferase, Domain 3"/>
    <property type="match status" value="1"/>
</dbReference>
<dbReference type="Gene3D" id="3.30.300.30">
    <property type="match status" value="1"/>
</dbReference>
<dbReference type="Pfam" id="PF00550">
    <property type="entry name" value="PP-binding"/>
    <property type="match status" value="1"/>
</dbReference>
<dbReference type="InterPro" id="IPR025110">
    <property type="entry name" value="AMP-bd_C"/>
</dbReference>
<evidence type="ECO:0000313" key="6">
    <source>
        <dbReference type="EMBL" id="NER31644.1"/>
    </source>
</evidence>
<protein>
    <submittedName>
        <fullName evidence="6">Amino acid adenylation domain-containing protein</fullName>
    </submittedName>
</protein>
<dbReference type="AlphaFoldDB" id="A0A6B3NN35"/>
<organism evidence="6">
    <name type="scientific">Symploca sp. SIO1C4</name>
    <dbReference type="NCBI Taxonomy" id="2607765"/>
    <lineage>
        <taxon>Bacteria</taxon>
        <taxon>Bacillati</taxon>
        <taxon>Cyanobacteriota</taxon>
        <taxon>Cyanophyceae</taxon>
        <taxon>Coleofasciculales</taxon>
        <taxon>Coleofasciculaceae</taxon>
        <taxon>Symploca</taxon>
    </lineage>
</organism>
<dbReference type="InterPro" id="IPR009081">
    <property type="entry name" value="PP-bd_ACP"/>
</dbReference>
<feature type="domain" description="Carrier" evidence="5">
    <location>
        <begin position="557"/>
        <end position="632"/>
    </location>
</feature>
<dbReference type="EMBL" id="JAAHFQ010000887">
    <property type="protein sequence ID" value="NER31644.1"/>
    <property type="molecule type" value="Genomic_DNA"/>
</dbReference>
<dbReference type="PANTHER" id="PTHR45527:SF1">
    <property type="entry name" value="FATTY ACID SYNTHASE"/>
    <property type="match status" value="1"/>
</dbReference>
<accession>A0A6B3NN35</accession>
<dbReference type="GO" id="GO:0044550">
    <property type="term" value="P:secondary metabolite biosynthetic process"/>
    <property type="evidence" value="ECO:0007669"/>
    <property type="project" value="UniProtKB-ARBA"/>
</dbReference>
<dbReference type="InterPro" id="IPR020802">
    <property type="entry name" value="TesA-like"/>
</dbReference>
<evidence type="ECO:0000256" key="3">
    <source>
        <dbReference type="ARBA" id="ARBA00022450"/>
    </source>
</evidence>
<dbReference type="InterPro" id="IPR036736">
    <property type="entry name" value="ACP-like_sf"/>
</dbReference>
<dbReference type="Pfam" id="PF00501">
    <property type="entry name" value="AMP-binding"/>
    <property type="match status" value="1"/>
</dbReference>
<evidence type="ECO:0000259" key="5">
    <source>
        <dbReference type="PROSITE" id="PS50075"/>
    </source>
</evidence>
<dbReference type="Gene3D" id="1.10.1200.10">
    <property type="entry name" value="ACP-like"/>
    <property type="match status" value="1"/>
</dbReference>
<dbReference type="InterPro" id="IPR029058">
    <property type="entry name" value="AB_hydrolase_fold"/>
</dbReference>
<comment type="caution">
    <text evidence="6">The sequence shown here is derived from an EMBL/GenBank/DDBJ whole genome shotgun (WGS) entry which is preliminary data.</text>
</comment>
<dbReference type="InterPro" id="IPR010071">
    <property type="entry name" value="AA_adenyl_dom"/>
</dbReference>
<dbReference type="FunFam" id="3.40.50.12780:FF:000012">
    <property type="entry name" value="Non-ribosomal peptide synthetase"/>
    <property type="match status" value="1"/>
</dbReference>
<name>A0A6B3NN35_9CYAN</name>
<sequence length="908" mass="101830">MAHEPLGRYELERLLNEREWHQLLVEWNNTQTDDIQDQCIHQLFETQAKQTPNALAVVFQDKQLTYEELNTKANQLAHYLKRVGVEATDLVGICVERSLEMVIGLLGILKAGAAYIPLDSAYPKERLTWMVSDSQVSFVLTHQKWVAKLGEHQAQLFCLDTDWGAISTEREENPSSGVMPEDLAYAIYTSGSTGEPKGVMVQHQALVNFTKTAMVEYGLTECDRVLQFASISFDAAVEEIYPCLACGGMLVLRTNEMLSSVSAFLQQCRDWELTVLDLPTAYWHEVTAEIALANLTLPESLRLVIIGGEQALPEKVEMWQKCVGNCPKLVNTYGPTEATVVATTYKLSGLVPVDTALRDVPIGRPIRNVQVYVLDRYLQPVPIGVPGELHIGGVGLARGYLHSPELTAQKFIPNPFDHSKFNRLYKTGDLVRYLPDGNLEFLGRMDNQVKIRGFRIELGEIEAVLARHPQVHHNVITAQEESPGNQRLIAYVVPEQGTTLSVNHLRRFLLELLPNYMIPATFVLLEALPLTPNGKIDRRTLQATEIARPTLQKDFVAPRDVIEFQLVQIWESLLDIHPIGVMDNFFELGGHSLLAVRLMAQIQKQFGQNLPLSTLVQGITIEHLASILRQQAMPQPLSPLVAMETRGSHRPLFFVHPVGGNVLCYYELARHLGTDRPFYGLRSPGFCGESSPFTRIEDMAAHYIEALRTIQPEGPYLLGGWSLGGVVAFEMAAQLQRQGDRVARLILLDSQAPVLSNKFTDIDEASVLADLFRDMAHSAGKKLPVFHNNIKQLAPNEQLNYFLEQAKMTNLIPPDLGLPQLRGLLQVFKSNIQATLRYVPQVYPNRIILLKASDRVSSELNDPTLGWDKLSNEPLEILNIPGNHYTMLSLPHVQILTERLRSYLAQVN</sequence>
<dbReference type="InterPro" id="IPR045851">
    <property type="entry name" value="AMP-bd_C_sf"/>
</dbReference>
<dbReference type="PANTHER" id="PTHR45527">
    <property type="entry name" value="NONRIBOSOMAL PEPTIDE SYNTHETASE"/>
    <property type="match status" value="1"/>
</dbReference>
<dbReference type="FunFam" id="3.40.50.980:FF:000001">
    <property type="entry name" value="Non-ribosomal peptide synthetase"/>
    <property type="match status" value="1"/>
</dbReference>
<comment type="similarity">
    <text evidence="2">Belongs to the ATP-dependent AMP-binding enzyme family.</text>
</comment>
<dbReference type="SUPFAM" id="SSF56801">
    <property type="entry name" value="Acetyl-CoA synthetase-like"/>
    <property type="match status" value="1"/>
</dbReference>
<dbReference type="Pfam" id="PF13193">
    <property type="entry name" value="AMP-binding_C"/>
    <property type="match status" value="1"/>
</dbReference>
<dbReference type="InterPro" id="IPR000873">
    <property type="entry name" value="AMP-dep_synth/lig_dom"/>
</dbReference>
<dbReference type="FunFam" id="3.30.300.30:FF:000010">
    <property type="entry name" value="Enterobactin synthetase component F"/>
    <property type="match status" value="1"/>
</dbReference>
<dbReference type="GO" id="GO:0005737">
    <property type="term" value="C:cytoplasm"/>
    <property type="evidence" value="ECO:0007669"/>
    <property type="project" value="TreeGrafter"/>
</dbReference>
<dbReference type="Pfam" id="PF00975">
    <property type="entry name" value="Thioesterase"/>
    <property type="match status" value="1"/>
</dbReference>
<reference evidence="6" key="1">
    <citation type="submission" date="2019-11" db="EMBL/GenBank/DDBJ databases">
        <title>Genomic insights into an expanded diversity of filamentous marine cyanobacteria reveals the extraordinary biosynthetic potential of Moorea and Okeania.</title>
        <authorList>
            <person name="Ferreira Leao T."/>
            <person name="Wang M."/>
            <person name="Moss N."/>
            <person name="Da Silva R."/>
            <person name="Sanders J."/>
            <person name="Nurk S."/>
            <person name="Gurevich A."/>
            <person name="Humphrey G."/>
            <person name="Reher R."/>
            <person name="Zhu Q."/>
            <person name="Belda-Ferre P."/>
            <person name="Glukhov E."/>
            <person name="Rex R."/>
            <person name="Dorrestein P.C."/>
            <person name="Knight R."/>
            <person name="Pevzner P."/>
            <person name="Gerwick W.H."/>
            <person name="Gerwick L."/>
        </authorList>
    </citation>
    <scope>NUCLEOTIDE SEQUENCE</scope>
    <source>
        <strain evidence="6">SIO1C4</strain>
    </source>
</reference>
<comment type="cofactor">
    <cofactor evidence="1">
        <name>pantetheine 4'-phosphate</name>
        <dbReference type="ChEBI" id="CHEBI:47942"/>
    </cofactor>
</comment>
<dbReference type="Gene3D" id="3.40.50.1820">
    <property type="entry name" value="alpha/beta hydrolase"/>
    <property type="match status" value="1"/>
</dbReference>
<dbReference type="InterPro" id="IPR001031">
    <property type="entry name" value="Thioesterase"/>
</dbReference>
<dbReference type="FunFam" id="1.10.1200.10:FF:000005">
    <property type="entry name" value="Nonribosomal peptide synthetase 1"/>
    <property type="match status" value="1"/>
</dbReference>
<dbReference type="SUPFAM" id="SSF53474">
    <property type="entry name" value="alpha/beta-Hydrolases"/>
    <property type="match status" value="1"/>
</dbReference>
<keyword evidence="3" id="KW-0596">Phosphopantetheine</keyword>
<dbReference type="InterPro" id="IPR020459">
    <property type="entry name" value="AMP-binding"/>
</dbReference>
<dbReference type="SUPFAM" id="SSF47336">
    <property type="entry name" value="ACP-like"/>
    <property type="match status" value="1"/>
</dbReference>
<proteinExistence type="inferred from homology"/>
<evidence type="ECO:0000256" key="1">
    <source>
        <dbReference type="ARBA" id="ARBA00001957"/>
    </source>
</evidence>
<dbReference type="GO" id="GO:0031177">
    <property type="term" value="F:phosphopantetheine binding"/>
    <property type="evidence" value="ECO:0007669"/>
    <property type="project" value="TreeGrafter"/>
</dbReference>
<evidence type="ECO:0000256" key="2">
    <source>
        <dbReference type="ARBA" id="ARBA00006432"/>
    </source>
</evidence>
<dbReference type="GO" id="GO:0043041">
    <property type="term" value="P:amino acid activation for nonribosomal peptide biosynthetic process"/>
    <property type="evidence" value="ECO:0007669"/>
    <property type="project" value="TreeGrafter"/>
</dbReference>
<dbReference type="FunFam" id="2.30.38.10:FF:000001">
    <property type="entry name" value="Non-ribosomal peptide synthetase PvdI"/>
    <property type="match status" value="1"/>
</dbReference>
<evidence type="ECO:0000256" key="4">
    <source>
        <dbReference type="ARBA" id="ARBA00022553"/>
    </source>
</evidence>
<keyword evidence="4" id="KW-0597">Phosphoprotein</keyword>
<dbReference type="PROSITE" id="PS50075">
    <property type="entry name" value="CARRIER"/>
    <property type="match status" value="1"/>
</dbReference>